<feature type="binding site" evidence="8">
    <location>
        <begin position="14"/>
        <end position="15"/>
    </location>
    <ligand>
        <name>substrate</name>
    </ligand>
</feature>
<comment type="similarity">
    <text evidence="8">Belongs to the aspartate/glutamate racemases family.</text>
</comment>
<dbReference type="InterPro" id="IPR004391">
    <property type="entry name" value="Glu_race"/>
</dbReference>
<keyword evidence="10" id="KW-1185">Reference proteome</keyword>
<dbReference type="GO" id="GO:0008360">
    <property type="term" value="P:regulation of cell shape"/>
    <property type="evidence" value="ECO:0007669"/>
    <property type="project" value="UniProtKB-KW"/>
</dbReference>
<keyword evidence="4 8" id="KW-0573">Peptidoglycan synthesis</keyword>
<gene>
    <name evidence="8" type="primary">murI</name>
    <name evidence="9" type="ORF">HPC62_10815</name>
</gene>
<dbReference type="PANTHER" id="PTHR21198:SF2">
    <property type="entry name" value="GLUTAMATE RACEMASE"/>
    <property type="match status" value="1"/>
</dbReference>
<evidence type="ECO:0000256" key="1">
    <source>
        <dbReference type="ARBA" id="ARBA00001602"/>
    </source>
</evidence>
<dbReference type="FunFam" id="3.40.50.1860:FF:000002">
    <property type="entry name" value="Glutamate racemase"/>
    <property type="match status" value="1"/>
</dbReference>
<dbReference type="HAMAP" id="MF_00258">
    <property type="entry name" value="Glu_racemase"/>
    <property type="match status" value="1"/>
</dbReference>
<evidence type="ECO:0000256" key="3">
    <source>
        <dbReference type="ARBA" id="ARBA00022960"/>
    </source>
</evidence>
<feature type="active site" description="Proton donor/acceptor" evidence="8">
    <location>
        <position position="77"/>
    </location>
</feature>
<dbReference type="GO" id="GO:0071555">
    <property type="term" value="P:cell wall organization"/>
    <property type="evidence" value="ECO:0007669"/>
    <property type="project" value="UniProtKB-KW"/>
</dbReference>
<evidence type="ECO:0000313" key="10">
    <source>
        <dbReference type="Proteomes" id="UP000505210"/>
    </source>
</evidence>
<keyword evidence="5 8" id="KW-0413">Isomerase</keyword>
<dbReference type="PANTHER" id="PTHR21198">
    <property type="entry name" value="GLUTAMATE RACEMASE"/>
    <property type="match status" value="1"/>
</dbReference>
<dbReference type="GO" id="GO:0009252">
    <property type="term" value="P:peptidoglycan biosynthetic process"/>
    <property type="evidence" value="ECO:0007669"/>
    <property type="project" value="UniProtKB-UniRule"/>
</dbReference>
<evidence type="ECO:0000256" key="2">
    <source>
        <dbReference type="ARBA" id="ARBA00013090"/>
    </source>
</evidence>
<comment type="function">
    <text evidence="8">Provides the (R)-glutamate required for cell wall biosynthesis.</text>
</comment>
<dbReference type="SUPFAM" id="SSF53681">
    <property type="entry name" value="Aspartate/glutamate racemase"/>
    <property type="match status" value="2"/>
</dbReference>
<dbReference type="PROSITE" id="PS00923">
    <property type="entry name" value="ASP_GLU_RACEMASE_1"/>
    <property type="match status" value="1"/>
</dbReference>
<evidence type="ECO:0000313" key="9">
    <source>
        <dbReference type="EMBL" id="QKD82610.1"/>
    </source>
</evidence>
<evidence type="ECO:0000256" key="4">
    <source>
        <dbReference type="ARBA" id="ARBA00022984"/>
    </source>
</evidence>
<evidence type="ECO:0000256" key="6">
    <source>
        <dbReference type="ARBA" id="ARBA00023316"/>
    </source>
</evidence>
<keyword evidence="3 8" id="KW-0133">Cell shape</keyword>
<feature type="binding site" evidence="8">
    <location>
        <begin position="187"/>
        <end position="188"/>
    </location>
    <ligand>
        <name>substrate</name>
    </ligand>
</feature>
<feature type="binding site" evidence="8">
    <location>
        <begin position="46"/>
        <end position="47"/>
    </location>
    <ligand>
        <name>substrate</name>
    </ligand>
</feature>
<sequence>MKTGDAQAPIGVFDSGVGGLTVLREIQRQLPNESVLYFGDTARLPYGTRLEEELLQFVREILTWMTQQRVKMVVVACNTSSAKALDVVRAEFPMPILGVILPGARAAVQRGRRIGVIATPFTAASDAYRQAIHEIDEAIAVWQVGCPEFVPLIEQNRVHDPYTRQVAQRYLEPLIQAQIDTLVFGCTHYPHLKPVLRSLLPPTVQFVDPAVHVVRAAARELDLLGLRNLYANRTARFCVSGCPESFAQLSQQWLGYLPITERVDLTAVTPAISTVRAISEGIASRIAPLETSE</sequence>
<dbReference type="RefSeq" id="WP_172355555.1">
    <property type="nucleotide sequence ID" value="NZ_CP053661.1"/>
</dbReference>
<feature type="active site" description="Proton donor/acceptor" evidence="8">
    <location>
        <position position="186"/>
    </location>
</feature>
<dbReference type="NCBIfam" id="TIGR00067">
    <property type="entry name" value="glut_race"/>
    <property type="match status" value="1"/>
</dbReference>
<dbReference type="Gene3D" id="3.40.50.1860">
    <property type="match status" value="2"/>
</dbReference>
<name>A0A6M8BE92_9CYAN</name>
<dbReference type="AlphaFoldDB" id="A0A6M8BE92"/>
<evidence type="ECO:0000256" key="8">
    <source>
        <dbReference type="HAMAP-Rule" id="MF_00258"/>
    </source>
</evidence>
<dbReference type="Pfam" id="PF01177">
    <property type="entry name" value="Asp_Glu_race"/>
    <property type="match status" value="1"/>
</dbReference>
<dbReference type="InterPro" id="IPR015942">
    <property type="entry name" value="Asp/Glu/hydantoin_racemase"/>
</dbReference>
<comment type="catalytic activity">
    <reaction evidence="1 8">
        <text>L-glutamate = D-glutamate</text>
        <dbReference type="Rhea" id="RHEA:12813"/>
        <dbReference type="ChEBI" id="CHEBI:29985"/>
        <dbReference type="ChEBI" id="CHEBI:29986"/>
        <dbReference type="EC" id="5.1.1.3"/>
    </reaction>
</comment>
<organism evidence="9 10">
    <name type="scientific">Thermoleptolyngbya sichuanensis A183</name>
    <dbReference type="NCBI Taxonomy" id="2737172"/>
    <lineage>
        <taxon>Bacteria</taxon>
        <taxon>Bacillati</taxon>
        <taxon>Cyanobacteriota</taxon>
        <taxon>Cyanophyceae</taxon>
        <taxon>Oculatellales</taxon>
        <taxon>Oculatellaceae</taxon>
        <taxon>Thermoleptolyngbya</taxon>
        <taxon>Thermoleptolyngbya sichuanensis</taxon>
    </lineage>
</organism>
<evidence type="ECO:0000256" key="5">
    <source>
        <dbReference type="ARBA" id="ARBA00023235"/>
    </source>
</evidence>
<dbReference type="Proteomes" id="UP000505210">
    <property type="component" value="Chromosome"/>
</dbReference>
<protein>
    <recommendedName>
        <fullName evidence="7 8">Glutamate racemase</fullName>
        <ecNumber evidence="2 8">5.1.1.3</ecNumber>
    </recommendedName>
</protein>
<proteinExistence type="inferred from homology"/>
<dbReference type="EC" id="5.1.1.3" evidence="2 8"/>
<comment type="pathway">
    <text evidence="8">Cell wall biogenesis; peptidoglycan biosynthesis.</text>
</comment>
<reference evidence="9 10" key="1">
    <citation type="submission" date="2020-05" db="EMBL/GenBank/DDBJ databases">
        <title>Complete genome sequence of of a novel Thermoleptolyngbya strain isolated from hot springs of Ganzi, Sichuan China.</title>
        <authorList>
            <person name="Tang J."/>
            <person name="Daroch M."/>
            <person name="Li L."/>
            <person name="Waleron K."/>
            <person name="Waleron M."/>
            <person name="Waleron M."/>
        </authorList>
    </citation>
    <scope>NUCLEOTIDE SEQUENCE [LARGE SCALE GENOMIC DNA]</scope>
    <source>
        <strain evidence="9 10">PKUAC-SCTA183</strain>
    </source>
</reference>
<dbReference type="EMBL" id="CP053661">
    <property type="protein sequence ID" value="QKD82610.1"/>
    <property type="molecule type" value="Genomic_DNA"/>
</dbReference>
<dbReference type="InterPro" id="IPR033134">
    <property type="entry name" value="Asp/Glu_racemase_AS_2"/>
</dbReference>
<accession>A0A6M8BE92</accession>
<keyword evidence="6 8" id="KW-0961">Cell wall biogenesis/degradation</keyword>
<dbReference type="GO" id="GO:0008881">
    <property type="term" value="F:glutamate racemase activity"/>
    <property type="evidence" value="ECO:0007669"/>
    <property type="project" value="UniProtKB-UniRule"/>
</dbReference>
<dbReference type="InterPro" id="IPR018187">
    <property type="entry name" value="Asp/Glu_racemase_AS_1"/>
</dbReference>
<feature type="binding site" evidence="8">
    <location>
        <begin position="78"/>
        <end position="79"/>
    </location>
    <ligand>
        <name>substrate</name>
    </ligand>
</feature>
<dbReference type="UniPathway" id="UPA00219"/>
<evidence type="ECO:0000256" key="7">
    <source>
        <dbReference type="ARBA" id="ARBA00070053"/>
    </source>
</evidence>
<dbReference type="PROSITE" id="PS00924">
    <property type="entry name" value="ASP_GLU_RACEMASE_2"/>
    <property type="match status" value="1"/>
</dbReference>
<dbReference type="InterPro" id="IPR001920">
    <property type="entry name" value="Asp/Glu_race"/>
</dbReference>
<dbReference type="KEGG" id="theu:HPC62_10815"/>